<dbReference type="InterPro" id="IPR052709">
    <property type="entry name" value="Transposase-MT_Hybrid"/>
</dbReference>
<dbReference type="GO" id="GO:0003676">
    <property type="term" value="F:nucleic acid binding"/>
    <property type="evidence" value="ECO:0007669"/>
    <property type="project" value="InterPro"/>
</dbReference>
<dbReference type="WBParaSite" id="HPBE_0001696701-mRNA-1">
    <property type="protein sequence ID" value="HPBE_0001696701-mRNA-1"/>
    <property type="gene ID" value="HPBE_0001696701"/>
</dbReference>
<organism evidence="3 4">
    <name type="scientific">Heligmosomoides polygyrus</name>
    <name type="common">Parasitic roundworm</name>
    <dbReference type="NCBI Taxonomy" id="6339"/>
    <lineage>
        <taxon>Eukaryota</taxon>
        <taxon>Metazoa</taxon>
        <taxon>Ecdysozoa</taxon>
        <taxon>Nematoda</taxon>
        <taxon>Chromadorea</taxon>
        <taxon>Rhabditida</taxon>
        <taxon>Rhabditina</taxon>
        <taxon>Rhabditomorpha</taxon>
        <taxon>Strongyloidea</taxon>
        <taxon>Heligmosomidae</taxon>
        <taxon>Heligmosomoides</taxon>
    </lineage>
</organism>
<dbReference type="Pfam" id="PF17906">
    <property type="entry name" value="HTH_48"/>
    <property type="match status" value="1"/>
</dbReference>
<dbReference type="AlphaFoldDB" id="A0A183G5P6"/>
<protein>
    <submittedName>
        <fullName evidence="4">HTH_48 domain-containing protein</fullName>
    </submittedName>
</protein>
<name>A0A183G5P6_HELPZ</name>
<dbReference type="InterPro" id="IPR041426">
    <property type="entry name" value="Mos1_HTH"/>
</dbReference>
<dbReference type="Gene3D" id="3.30.420.10">
    <property type="entry name" value="Ribonuclease H-like superfamily/Ribonuclease H"/>
    <property type="match status" value="1"/>
</dbReference>
<accession>A0A183G5P6</accession>
<feature type="domain" description="Mos1 transposase HTH" evidence="1">
    <location>
        <begin position="28"/>
        <end position="52"/>
    </location>
</feature>
<evidence type="ECO:0000313" key="2">
    <source>
        <dbReference type="EMBL" id="VDP07557.1"/>
    </source>
</evidence>
<gene>
    <name evidence="2" type="ORF">HPBE_LOCUS16966</name>
</gene>
<dbReference type="PANTHER" id="PTHR46060:SF1">
    <property type="entry name" value="MARINER MOS1 TRANSPOSASE-LIKE PROTEIN"/>
    <property type="match status" value="1"/>
</dbReference>
<dbReference type="EMBL" id="UZAH01029716">
    <property type="protein sequence ID" value="VDP07557.1"/>
    <property type="molecule type" value="Genomic_DNA"/>
</dbReference>
<sequence>MIEQKYRVLVCLLDDFKQGIIAAEPRRVGVIGNGVPSLPQCQRWFQRFRDGDESSEDEKHQWRLEAVDSHDLTEAVESDPTQTTRELAQSPRGSWVAHQLGDTNKAARIATAGILTRKTQNGGFYDSIVTSDEKWIHCDNTTRKRQWLSPGEVLETTSEPDFHGKEVKVEVLCAWWNSRGLVHFEVLVTGQPVTADLYKEQLSGADQALRQQGVNTEL</sequence>
<dbReference type="PANTHER" id="PTHR46060">
    <property type="entry name" value="MARINER MOS1 TRANSPOSASE-LIKE PROTEIN"/>
    <property type="match status" value="1"/>
</dbReference>
<evidence type="ECO:0000313" key="4">
    <source>
        <dbReference type="WBParaSite" id="HPBE_0001696701-mRNA-1"/>
    </source>
</evidence>
<dbReference type="InterPro" id="IPR001888">
    <property type="entry name" value="Transposase_1"/>
</dbReference>
<reference evidence="2 3" key="1">
    <citation type="submission" date="2018-11" db="EMBL/GenBank/DDBJ databases">
        <authorList>
            <consortium name="Pathogen Informatics"/>
        </authorList>
    </citation>
    <scope>NUCLEOTIDE SEQUENCE [LARGE SCALE GENOMIC DNA]</scope>
</reference>
<evidence type="ECO:0000259" key="1">
    <source>
        <dbReference type="Pfam" id="PF17906"/>
    </source>
</evidence>
<dbReference type="Gene3D" id="1.10.10.1450">
    <property type="match status" value="1"/>
</dbReference>
<accession>A0A3P8A195</accession>
<keyword evidence="3" id="KW-1185">Reference proteome</keyword>
<dbReference type="Proteomes" id="UP000050761">
    <property type="component" value="Unassembled WGS sequence"/>
</dbReference>
<reference evidence="4" key="2">
    <citation type="submission" date="2019-09" db="UniProtKB">
        <authorList>
            <consortium name="WormBaseParasite"/>
        </authorList>
    </citation>
    <scope>IDENTIFICATION</scope>
</reference>
<proteinExistence type="predicted"/>
<dbReference type="OrthoDB" id="6137736at2759"/>
<dbReference type="Pfam" id="PF01359">
    <property type="entry name" value="Transposase_1"/>
    <property type="match status" value="1"/>
</dbReference>
<evidence type="ECO:0000313" key="3">
    <source>
        <dbReference type="Proteomes" id="UP000050761"/>
    </source>
</evidence>
<dbReference type="InterPro" id="IPR036397">
    <property type="entry name" value="RNaseH_sf"/>
</dbReference>